<feature type="compositionally biased region" description="Low complexity" evidence="8">
    <location>
        <begin position="139"/>
        <end position="152"/>
    </location>
</feature>
<dbReference type="FunFam" id="3.80.10.10:FF:000041">
    <property type="entry name" value="LRR receptor-like serine/threonine-protein kinase ERECTA"/>
    <property type="match status" value="1"/>
</dbReference>
<accession>A0A9K3PIA2</accession>
<dbReference type="Pfam" id="PF13855">
    <property type="entry name" value="LRR_8"/>
    <property type="match status" value="1"/>
</dbReference>
<keyword evidence="3" id="KW-0433">Leucine-rich repeat</keyword>
<keyword evidence="2" id="KW-1003">Cell membrane</keyword>
<feature type="compositionally biased region" description="Pro residues" evidence="8">
    <location>
        <begin position="318"/>
        <end position="336"/>
    </location>
</feature>
<evidence type="ECO:0000256" key="2">
    <source>
        <dbReference type="ARBA" id="ARBA00022475"/>
    </source>
</evidence>
<dbReference type="OrthoDB" id="41648at2759"/>
<keyword evidence="5" id="KW-0677">Repeat</keyword>
<protein>
    <submittedName>
        <fullName evidence="9">RHS repeat-associated core domain containing protein</fullName>
    </submittedName>
</protein>
<keyword evidence="4" id="KW-0812">Transmembrane</keyword>
<feature type="region of interest" description="Disordered" evidence="8">
    <location>
        <begin position="318"/>
        <end position="342"/>
    </location>
</feature>
<feature type="compositionally biased region" description="Low complexity" evidence="8">
    <location>
        <begin position="221"/>
        <end position="247"/>
    </location>
</feature>
<feature type="compositionally biased region" description="Low complexity" evidence="8">
    <location>
        <begin position="164"/>
        <end position="177"/>
    </location>
</feature>
<dbReference type="PANTHER" id="PTHR27008:SF596">
    <property type="entry name" value="OS02G0215500 PROTEIN"/>
    <property type="match status" value="1"/>
</dbReference>
<sequence length="719" mass="77244">MKFRELRRKHCRKRSISPMVASNTILILLVFCSRVTSQRFSRERSLFHRDVDDNDRRYQNALEERSWQHLVGVADGDKNDRDGSSSQIGLETEMYEVSMHEDAGIIDKEDDRQDLQSGMLRTNNVSNGKGSSDDKGGKSTKSSKSDSSSKNTKSPKKAKEEAMSRPPTSSPIGPTTSQFPSMGPTEQFIPQQPTSFPLFEPSATPTQKPTQSPTEFSTPVPSEVSATETSAEPSSSPTEIPTEKPVVAPSPSPQVSPTASPTVPPTVSPTIQPTMALPTVSPTVLPTVHPTIQPTVASILPTNNPTGSPIEILPTEAPFPPMAPSPAPAASSPPPSADISTPCETLSREEGILVALSNVTDRAILEDPVTTQYMAASWLISEDPASVDPCTYETLSQRYALANLFFATDGASWTVNTGWLSGEDECDWSNVECSSGNGLSLVTGLTLSGNNLVGTLPDELKVFTSMNTFDVSENKISGSIPKMIGGFGLTSFLAANNQLSGTIPEELWSNVQLKSLQLSSNQLTGTFSGKVGDLSAISLLDLHNNSITGTIPVLLGRVSSLEVLDLSQNQFSSFVRDSFATFTSLSIFDASFNTLTGPIPSRLFNLDSIREISINDNSMDGNIPENLGSATGLERLRLHNNLLSGTVPMIALGQLPNLIEMHLHGNFFTGSMPASICELRNDAFGSLEILSADCDDEASSRVECNVPSCCTECYPLIKV</sequence>
<evidence type="ECO:0000256" key="6">
    <source>
        <dbReference type="ARBA" id="ARBA00022989"/>
    </source>
</evidence>
<evidence type="ECO:0000256" key="4">
    <source>
        <dbReference type="ARBA" id="ARBA00022692"/>
    </source>
</evidence>
<dbReference type="Proteomes" id="UP000693970">
    <property type="component" value="Unassembled WGS sequence"/>
</dbReference>
<reference evidence="9" key="2">
    <citation type="submission" date="2021-04" db="EMBL/GenBank/DDBJ databases">
        <authorList>
            <person name="Podell S."/>
        </authorList>
    </citation>
    <scope>NUCLEOTIDE SEQUENCE</scope>
    <source>
        <strain evidence="9">Hildebrandi</strain>
    </source>
</reference>
<proteinExistence type="predicted"/>
<reference evidence="9" key="1">
    <citation type="journal article" date="2021" name="Sci. Rep.">
        <title>Diploid genomic architecture of Nitzschia inconspicua, an elite biomass production diatom.</title>
        <authorList>
            <person name="Oliver A."/>
            <person name="Podell S."/>
            <person name="Pinowska A."/>
            <person name="Traller J.C."/>
            <person name="Smith S.R."/>
            <person name="McClure R."/>
            <person name="Beliaev A."/>
            <person name="Bohutskyi P."/>
            <person name="Hill E.A."/>
            <person name="Rabines A."/>
            <person name="Zheng H."/>
            <person name="Allen L.Z."/>
            <person name="Kuo A."/>
            <person name="Grigoriev I.V."/>
            <person name="Allen A.E."/>
            <person name="Hazlebeck D."/>
            <person name="Allen E.E."/>
        </authorList>
    </citation>
    <scope>NUCLEOTIDE SEQUENCE</scope>
    <source>
        <strain evidence="9">Hildebrandi</strain>
    </source>
</reference>
<evidence type="ECO:0000313" key="10">
    <source>
        <dbReference type="Proteomes" id="UP000693970"/>
    </source>
</evidence>
<comment type="subcellular location">
    <subcellularLocation>
        <location evidence="1">Cell membrane</location>
    </subcellularLocation>
</comment>
<keyword evidence="7" id="KW-0472">Membrane</keyword>
<gene>
    <name evidence="9" type="ORF">IV203_017108</name>
</gene>
<dbReference type="EMBL" id="JAGRRH010000020">
    <property type="protein sequence ID" value="KAG7348403.1"/>
    <property type="molecule type" value="Genomic_DNA"/>
</dbReference>
<dbReference type="InterPro" id="IPR051809">
    <property type="entry name" value="Plant_receptor-like_S/T_kinase"/>
</dbReference>
<name>A0A9K3PIA2_9STRA</name>
<dbReference type="PANTHER" id="PTHR27008">
    <property type="entry name" value="OS04G0122200 PROTEIN"/>
    <property type="match status" value="1"/>
</dbReference>
<evidence type="ECO:0000256" key="3">
    <source>
        <dbReference type="ARBA" id="ARBA00022614"/>
    </source>
</evidence>
<dbReference type="AlphaFoldDB" id="A0A9K3PIA2"/>
<evidence type="ECO:0000256" key="5">
    <source>
        <dbReference type="ARBA" id="ARBA00022737"/>
    </source>
</evidence>
<evidence type="ECO:0000256" key="7">
    <source>
        <dbReference type="ARBA" id="ARBA00023136"/>
    </source>
</evidence>
<feature type="compositionally biased region" description="Polar residues" evidence="8">
    <location>
        <begin position="203"/>
        <end position="220"/>
    </location>
</feature>
<keyword evidence="10" id="KW-1185">Reference proteome</keyword>
<feature type="region of interest" description="Disordered" evidence="8">
    <location>
        <begin position="118"/>
        <end position="274"/>
    </location>
</feature>
<dbReference type="FunFam" id="3.80.10.10:FF:000383">
    <property type="entry name" value="Leucine-rich repeat receptor protein kinase EMS1"/>
    <property type="match status" value="1"/>
</dbReference>
<evidence type="ECO:0000313" key="9">
    <source>
        <dbReference type="EMBL" id="KAG7348403.1"/>
    </source>
</evidence>
<dbReference type="GO" id="GO:0005886">
    <property type="term" value="C:plasma membrane"/>
    <property type="evidence" value="ECO:0007669"/>
    <property type="project" value="UniProtKB-SubCell"/>
</dbReference>
<comment type="caution">
    <text evidence="9">The sequence shown here is derived from an EMBL/GenBank/DDBJ whole genome shotgun (WGS) entry which is preliminary data.</text>
</comment>
<keyword evidence="6" id="KW-1133">Transmembrane helix</keyword>
<evidence type="ECO:0000256" key="8">
    <source>
        <dbReference type="SAM" id="MobiDB-lite"/>
    </source>
</evidence>
<dbReference type="InterPro" id="IPR001611">
    <property type="entry name" value="Leu-rich_rpt"/>
</dbReference>
<evidence type="ECO:0000256" key="1">
    <source>
        <dbReference type="ARBA" id="ARBA00004236"/>
    </source>
</evidence>
<organism evidence="9 10">
    <name type="scientific">Nitzschia inconspicua</name>
    <dbReference type="NCBI Taxonomy" id="303405"/>
    <lineage>
        <taxon>Eukaryota</taxon>
        <taxon>Sar</taxon>
        <taxon>Stramenopiles</taxon>
        <taxon>Ochrophyta</taxon>
        <taxon>Bacillariophyta</taxon>
        <taxon>Bacillariophyceae</taxon>
        <taxon>Bacillariophycidae</taxon>
        <taxon>Bacillariales</taxon>
        <taxon>Bacillariaceae</taxon>
        <taxon>Nitzschia</taxon>
    </lineage>
</organism>